<dbReference type="PROSITE" id="PS00211">
    <property type="entry name" value="ABC_TRANSPORTER_1"/>
    <property type="match status" value="1"/>
</dbReference>
<evidence type="ECO:0000313" key="11">
    <source>
        <dbReference type="EMBL" id="GAF01844.1"/>
    </source>
</evidence>
<evidence type="ECO:0000256" key="8">
    <source>
        <dbReference type="SAM" id="Coils"/>
    </source>
</evidence>
<dbReference type="InterPro" id="IPR003439">
    <property type="entry name" value="ABC_transporter-like_ATP-bd"/>
</dbReference>
<dbReference type="SMART" id="SM00382">
    <property type="entry name" value="AAA"/>
    <property type="match status" value="1"/>
</dbReference>
<feature type="transmembrane region" description="Helical" evidence="9">
    <location>
        <begin position="625"/>
        <end position="645"/>
    </location>
</feature>
<dbReference type="Pfam" id="PF00005">
    <property type="entry name" value="ABC_tran"/>
    <property type="match status" value="1"/>
</dbReference>
<dbReference type="InterPro" id="IPR003593">
    <property type="entry name" value="AAA+_ATPase"/>
</dbReference>
<dbReference type="EMBL" id="BAMD01000003">
    <property type="protein sequence ID" value="GAF01844.1"/>
    <property type="molecule type" value="Genomic_DNA"/>
</dbReference>
<dbReference type="InterPro" id="IPR027417">
    <property type="entry name" value="P-loop_NTPase"/>
</dbReference>
<evidence type="ECO:0000256" key="5">
    <source>
        <dbReference type="ARBA" id="ARBA00022840"/>
    </source>
</evidence>
<comment type="caution">
    <text evidence="11">The sequence shown here is derived from an EMBL/GenBank/DDBJ whole genome shotgun (WGS) entry which is preliminary data.</text>
</comment>
<dbReference type="InterPro" id="IPR029024">
    <property type="entry name" value="TerB-like"/>
</dbReference>
<dbReference type="PROSITE" id="PS50893">
    <property type="entry name" value="ABC_TRANSPORTER_2"/>
    <property type="match status" value="1"/>
</dbReference>
<keyword evidence="8" id="KW-0175">Coiled coil</keyword>
<keyword evidence="5 11" id="KW-0067">ATP-binding</keyword>
<dbReference type="PANTHER" id="PTHR48041:SF139">
    <property type="entry name" value="PROTEIN SCARLET"/>
    <property type="match status" value="1"/>
</dbReference>
<dbReference type="GO" id="GO:0016020">
    <property type="term" value="C:membrane"/>
    <property type="evidence" value="ECO:0007669"/>
    <property type="project" value="UniProtKB-SubCell"/>
</dbReference>
<feature type="transmembrane region" description="Helical" evidence="9">
    <location>
        <begin position="584"/>
        <end position="605"/>
    </location>
</feature>
<reference evidence="11 12" key="1">
    <citation type="journal article" date="2014" name="Genome Announc.">
        <title>Draft Genome Sequence of Cytophaga fermentans JCM 21142T, a Facultative Anaerobe Isolated from Marine Mud.</title>
        <authorList>
            <person name="Starns D."/>
            <person name="Oshima K."/>
            <person name="Suda W."/>
            <person name="Iino T."/>
            <person name="Yuki M."/>
            <person name="Inoue J."/>
            <person name="Kitamura K."/>
            <person name="Iida T."/>
            <person name="Darby A."/>
            <person name="Hattori M."/>
            <person name="Ohkuma M."/>
        </authorList>
    </citation>
    <scope>NUCLEOTIDE SEQUENCE [LARGE SCALE GENOMIC DNA]</scope>
    <source>
        <strain evidence="11 12">JCM 21142</strain>
    </source>
</reference>
<keyword evidence="4" id="KW-0547">Nucleotide-binding</keyword>
<dbReference type="GO" id="GO:0140359">
    <property type="term" value="F:ABC-type transporter activity"/>
    <property type="evidence" value="ECO:0007669"/>
    <property type="project" value="InterPro"/>
</dbReference>
<feature type="transmembrane region" description="Helical" evidence="9">
    <location>
        <begin position="726"/>
        <end position="749"/>
    </location>
</feature>
<dbReference type="SUPFAM" id="SSF52540">
    <property type="entry name" value="P-loop containing nucleoside triphosphate hydrolases"/>
    <property type="match status" value="1"/>
</dbReference>
<evidence type="ECO:0000256" key="1">
    <source>
        <dbReference type="ARBA" id="ARBA00004141"/>
    </source>
</evidence>
<keyword evidence="7 9" id="KW-0472">Membrane</keyword>
<comment type="subcellular location">
    <subcellularLocation>
        <location evidence="1">Membrane</location>
        <topology evidence="1">Multi-pass membrane protein</topology>
    </subcellularLocation>
</comment>
<dbReference type="InterPro" id="IPR013525">
    <property type="entry name" value="ABC2_TM"/>
</dbReference>
<keyword evidence="6 9" id="KW-1133">Transmembrane helix</keyword>
<dbReference type="GO" id="GO:0016887">
    <property type="term" value="F:ATP hydrolysis activity"/>
    <property type="evidence" value="ECO:0007669"/>
    <property type="project" value="InterPro"/>
</dbReference>
<name>W7YGW3_9BACT</name>
<sequence>MSEEILKALMQLFGLIAKQDGGAQDTEIEYVNSFLKSQLSAEAVEEYFALFQKHSVDKKVNSNRNEEGKVKLTSMKDSVRIIGICKKINKQLNKEQKVVVLVRMYELINADRRFTDQRMAIINTAADVFRMPEEEKKGIEAFVVNNNLQDLDIEGLMVINSNEDNGVKREHIQCGKLDGDVFILRIKSADLYFLRYTGSQEIFLNGLIINQRRIYLFPKGSFLKFPTGAPIYYTDVVGHFMSDASTAKISYVVDNLGFTFKNGGIGLRDVNLAEEHGRLVGIMGASGAGKTTLLNVLSGTESPSAGEVRINGLNLHTEKEKLEGVIGLIPQDDLLIEELTVFENLYYNAKLCFKDKGEEEITGMVNDTLQSLGLFERRNLKVGSPLNKMISGGQRKRLNIALELIREPAILFVDEPTSGLSSRDSENVMNLLRELTLKGKLIFVVIHQPSSDIYKMFDKMFILDTGGYPVYYGNPSESLIYFKQLDEQINSDQGECPQCGNLNPEMVFNIIDANVLDEYGNYTNKRKTSPQEWNDFYKKNIKIPEVEEVHSAPPQSLNIPAWFKQFKIYTLRDFFSKVANKQYILLNLLEAPILGLILSFLIRYIVDPDSNIYIFRDNENIPPYIFMGIVVSLFFGLIVSAEEIFKDAKILKRESFLNLSRSSYLVSKILILFTISALQMALFVGVANTVLGIKGMYFEFWLALFSVSAFANILGLILSASFNSIVTIYILIPLVMIPQMVLGGAMFTFDKLNRDISSADKVPLIAEFMPSRWIYEGLIVDQYKNNKFKKLFFDVEQEESATDYKIVHYLPEMEDILDACKKYVDNQQSSEEAESFEQDLALLKNEIGKENVRVKEIQFADLDKLSSAGFTPEVYSLLLSHIEKLKDYYTQRFVKATTKKEKMINLAMDKYGKEQFNAVRDQYLNESISDIVRKVFEKNKILREGDKLIQNVDPIYQMPEPENALSMRTHFFAPQKHFAGHYFDTLWFNICMVWIFTIFMYIVLYFDLLRKSFKFFGELKYLKK</sequence>
<accession>W7YGW3</accession>
<feature type="transmembrane region" description="Helical" evidence="9">
    <location>
        <begin position="986"/>
        <end position="1006"/>
    </location>
</feature>
<proteinExistence type="predicted"/>
<evidence type="ECO:0000259" key="10">
    <source>
        <dbReference type="PROSITE" id="PS50893"/>
    </source>
</evidence>
<dbReference type="STRING" id="869213.GCA_000517085_03544"/>
<evidence type="ECO:0000256" key="4">
    <source>
        <dbReference type="ARBA" id="ARBA00022741"/>
    </source>
</evidence>
<feature type="coiled-coil region" evidence="8">
    <location>
        <begin position="826"/>
        <end position="853"/>
    </location>
</feature>
<dbReference type="GO" id="GO:0005524">
    <property type="term" value="F:ATP binding"/>
    <property type="evidence" value="ECO:0007669"/>
    <property type="project" value="UniProtKB-KW"/>
</dbReference>
<protein>
    <submittedName>
        <fullName evidence="11">Arabinose import ATP-binding protein AraG</fullName>
    </submittedName>
</protein>
<feature type="domain" description="ABC transporter" evidence="10">
    <location>
        <begin position="251"/>
        <end position="491"/>
    </location>
</feature>
<evidence type="ECO:0000256" key="3">
    <source>
        <dbReference type="ARBA" id="ARBA00022692"/>
    </source>
</evidence>
<dbReference type="Gene3D" id="1.10.3680.10">
    <property type="entry name" value="TerB-like"/>
    <property type="match status" value="1"/>
</dbReference>
<dbReference type="SUPFAM" id="SSF158682">
    <property type="entry name" value="TerB-like"/>
    <property type="match status" value="1"/>
</dbReference>
<dbReference type="InterPro" id="IPR050352">
    <property type="entry name" value="ABCG_transporters"/>
</dbReference>
<dbReference type="Gene3D" id="3.40.50.300">
    <property type="entry name" value="P-loop containing nucleotide triphosphate hydrolases"/>
    <property type="match status" value="1"/>
</dbReference>
<keyword evidence="12" id="KW-1185">Reference proteome</keyword>
<dbReference type="PANTHER" id="PTHR48041">
    <property type="entry name" value="ABC TRANSPORTER G FAMILY MEMBER 28"/>
    <property type="match status" value="1"/>
</dbReference>
<organism evidence="11 12">
    <name type="scientific">Saccharicrinis fermentans DSM 9555 = JCM 21142</name>
    <dbReference type="NCBI Taxonomy" id="869213"/>
    <lineage>
        <taxon>Bacteria</taxon>
        <taxon>Pseudomonadati</taxon>
        <taxon>Bacteroidota</taxon>
        <taxon>Bacteroidia</taxon>
        <taxon>Marinilabiliales</taxon>
        <taxon>Marinilabiliaceae</taxon>
        <taxon>Saccharicrinis</taxon>
    </lineage>
</organism>
<dbReference type="AlphaFoldDB" id="W7YGW3"/>
<evidence type="ECO:0000256" key="2">
    <source>
        <dbReference type="ARBA" id="ARBA00022448"/>
    </source>
</evidence>
<dbReference type="eggNOG" id="COG1131">
    <property type="taxonomic scope" value="Bacteria"/>
</dbReference>
<feature type="transmembrane region" description="Helical" evidence="9">
    <location>
        <begin position="700"/>
        <end position="719"/>
    </location>
</feature>
<evidence type="ECO:0000256" key="6">
    <source>
        <dbReference type="ARBA" id="ARBA00022989"/>
    </source>
</evidence>
<dbReference type="Pfam" id="PF05099">
    <property type="entry name" value="TerB"/>
    <property type="match status" value="1"/>
</dbReference>
<keyword evidence="3 9" id="KW-0812">Transmembrane</keyword>
<dbReference type="RefSeq" id="WP_027472934.1">
    <property type="nucleotide sequence ID" value="NZ_BAMD01000003.1"/>
</dbReference>
<dbReference type="InterPro" id="IPR017871">
    <property type="entry name" value="ABC_transporter-like_CS"/>
</dbReference>
<dbReference type="Proteomes" id="UP000019402">
    <property type="component" value="Unassembled WGS sequence"/>
</dbReference>
<evidence type="ECO:0000256" key="9">
    <source>
        <dbReference type="SAM" id="Phobius"/>
    </source>
</evidence>
<evidence type="ECO:0000313" key="12">
    <source>
        <dbReference type="Proteomes" id="UP000019402"/>
    </source>
</evidence>
<feature type="transmembrane region" description="Helical" evidence="9">
    <location>
        <begin position="665"/>
        <end position="688"/>
    </location>
</feature>
<dbReference type="InterPro" id="IPR007791">
    <property type="entry name" value="DjlA_N"/>
</dbReference>
<keyword evidence="2" id="KW-0813">Transport</keyword>
<evidence type="ECO:0000256" key="7">
    <source>
        <dbReference type="ARBA" id="ARBA00023136"/>
    </source>
</evidence>
<gene>
    <name evidence="11" type="ORF">JCM21142_462</name>
</gene>
<dbReference type="Pfam" id="PF01061">
    <property type="entry name" value="ABC2_membrane"/>
    <property type="match status" value="1"/>
</dbReference>